<evidence type="ECO:0000259" key="3">
    <source>
        <dbReference type="Pfam" id="PF00501"/>
    </source>
</evidence>
<dbReference type="PANTHER" id="PTHR43767">
    <property type="entry name" value="LONG-CHAIN-FATTY-ACID--COA LIGASE"/>
    <property type="match status" value="1"/>
</dbReference>
<dbReference type="Gene3D" id="3.40.50.12780">
    <property type="entry name" value="N-terminal domain of ligase-like"/>
    <property type="match status" value="1"/>
</dbReference>
<evidence type="ECO:0000313" key="6">
    <source>
        <dbReference type="Proteomes" id="UP000752292"/>
    </source>
</evidence>
<dbReference type="GO" id="GO:0016877">
    <property type="term" value="F:ligase activity, forming carbon-sulfur bonds"/>
    <property type="evidence" value="ECO:0007669"/>
    <property type="project" value="UniProtKB-ARBA"/>
</dbReference>
<gene>
    <name evidence="5" type="ORF">HY618_04865</name>
</gene>
<dbReference type="InterPro" id="IPR050237">
    <property type="entry name" value="ATP-dep_AMP-bd_enzyme"/>
</dbReference>
<accession>A0A932ZUC0</accession>
<dbReference type="InterPro" id="IPR042099">
    <property type="entry name" value="ANL_N_sf"/>
</dbReference>
<evidence type="ECO:0000259" key="4">
    <source>
        <dbReference type="Pfam" id="PF13193"/>
    </source>
</evidence>
<dbReference type="Pfam" id="PF00501">
    <property type="entry name" value="AMP-binding"/>
    <property type="match status" value="1"/>
</dbReference>
<dbReference type="InterPro" id="IPR000873">
    <property type="entry name" value="AMP-dep_synth/lig_dom"/>
</dbReference>
<evidence type="ECO:0000256" key="2">
    <source>
        <dbReference type="ARBA" id="ARBA00022598"/>
    </source>
</evidence>
<feature type="domain" description="AMP-dependent synthetase/ligase" evidence="3">
    <location>
        <begin position="16"/>
        <end position="239"/>
    </location>
</feature>
<dbReference type="EMBL" id="JACQRX010000211">
    <property type="protein sequence ID" value="MBI4251771.1"/>
    <property type="molecule type" value="Genomic_DNA"/>
</dbReference>
<feature type="domain" description="AMP-binding enzyme C-terminal" evidence="4">
    <location>
        <begin position="289"/>
        <end position="364"/>
    </location>
</feature>
<dbReference type="Proteomes" id="UP000752292">
    <property type="component" value="Unassembled WGS sequence"/>
</dbReference>
<protein>
    <submittedName>
        <fullName evidence="5">AMP-binding protein</fullName>
    </submittedName>
</protein>
<keyword evidence="2" id="KW-0436">Ligase</keyword>
<dbReference type="PANTHER" id="PTHR43767:SF7">
    <property type="entry name" value="MEDIUM_LONG-CHAIN-FATTY-ACID--COA LIGASE FADD8"/>
    <property type="match status" value="1"/>
</dbReference>
<dbReference type="Pfam" id="PF13193">
    <property type="entry name" value="AMP-binding_C"/>
    <property type="match status" value="1"/>
</dbReference>
<name>A0A932ZUC0_UNCTE</name>
<evidence type="ECO:0000256" key="1">
    <source>
        <dbReference type="ARBA" id="ARBA00006432"/>
    </source>
</evidence>
<proteinExistence type="inferred from homology"/>
<dbReference type="SUPFAM" id="SSF56801">
    <property type="entry name" value="Acetyl-CoA synthetase-like"/>
    <property type="match status" value="1"/>
</dbReference>
<comment type="similarity">
    <text evidence="1">Belongs to the ATP-dependent AMP-binding enzyme family.</text>
</comment>
<dbReference type="AlphaFoldDB" id="A0A932ZUC0"/>
<comment type="caution">
    <text evidence="5">The sequence shown here is derived from an EMBL/GenBank/DDBJ whole genome shotgun (WGS) entry which is preliminary data.</text>
</comment>
<dbReference type="InterPro" id="IPR025110">
    <property type="entry name" value="AMP-bd_C"/>
</dbReference>
<dbReference type="InterPro" id="IPR020845">
    <property type="entry name" value="AMP-binding_CS"/>
</dbReference>
<dbReference type="Gene3D" id="3.30.300.30">
    <property type="match status" value="1"/>
</dbReference>
<dbReference type="InterPro" id="IPR045851">
    <property type="entry name" value="AMP-bd_C_sf"/>
</dbReference>
<dbReference type="FunFam" id="3.30.300.30:FF:000008">
    <property type="entry name" value="2,3-dihydroxybenzoate-AMP ligase"/>
    <property type="match status" value="1"/>
</dbReference>
<evidence type="ECO:0000313" key="5">
    <source>
        <dbReference type="EMBL" id="MBI4251771.1"/>
    </source>
</evidence>
<organism evidence="5 6">
    <name type="scientific">Tectimicrobiota bacterium</name>
    <dbReference type="NCBI Taxonomy" id="2528274"/>
    <lineage>
        <taxon>Bacteria</taxon>
        <taxon>Pseudomonadati</taxon>
        <taxon>Nitrospinota/Tectimicrobiota group</taxon>
        <taxon>Candidatus Tectimicrobiota</taxon>
    </lineage>
</organism>
<reference evidence="5" key="1">
    <citation type="submission" date="2020-07" db="EMBL/GenBank/DDBJ databases">
        <title>Huge and variable diversity of episymbiotic CPR bacteria and DPANN archaea in groundwater ecosystems.</title>
        <authorList>
            <person name="He C.Y."/>
            <person name="Keren R."/>
            <person name="Whittaker M."/>
            <person name="Farag I.F."/>
            <person name="Doudna J."/>
            <person name="Cate J.H.D."/>
            <person name="Banfield J.F."/>
        </authorList>
    </citation>
    <scope>NUCLEOTIDE SEQUENCE</scope>
    <source>
        <strain evidence="5">NC_groundwater_1370_Ag_S-0.2um_69_93</strain>
    </source>
</reference>
<sequence>MREYGEFIRGARPSPPGVQVDEGDLAQLFYTGGTTGAPKGVMVTHDIVVNALRNIQAEFVPIRQSDVVLSPGSLAHASGYYSMVTFIKGGKLLIPEGFNPPEVLSTIERERVTVIPGYPVTLIRLVDYPGLGGYDLGSLRLLTYGASPMPTEKLRKALGIFGMKLAQGYGQAEAMMTITCLTPEDHARALAENPGRLASCGRPYMTQEVRVVDEQGRELPRGGKGEVITRGKVCTAGYWNNPRATADAVRDGWVHTGDVGWMDEEGYLYLVDRKKDVIISGGENIYAREVEDVLNGHPAVAEAAVVGVPDEEWGEAVKAVVALKPGMRATGEEIIQFCKERLSSYKKPKSVDFLAELPRTAAGKISKKDLRDPHWAGRARKI</sequence>
<dbReference type="PROSITE" id="PS00455">
    <property type="entry name" value="AMP_BINDING"/>
    <property type="match status" value="1"/>
</dbReference>